<sequence>MANAFATQILQHASLPCLEKVQKNILKNGDWFKGMYDKYKSHPLAVLVHGDMWAPQFLWRGDTLAAIIDWQLTHAGSVVSLYLPTIHPSIMTQMEDFLRLVPLGVSPSIRSRITPTLLQYYYTQLSSKLADKGVKTPFSFEQMMDEYKSSLPYAAGMAIFAFSMWSNSPVLKSGKSDDDARIAEMFSRMTSILEECVEACGW</sequence>
<evidence type="ECO:0008006" key="3">
    <source>
        <dbReference type="Google" id="ProtNLM"/>
    </source>
</evidence>
<accession>A0AAV5TCW5</accession>
<proteinExistence type="predicted"/>
<organism evidence="1 2">
    <name type="scientific">Pristionchus entomophagus</name>
    <dbReference type="NCBI Taxonomy" id="358040"/>
    <lineage>
        <taxon>Eukaryota</taxon>
        <taxon>Metazoa</taxon>
        <taxon>Ecdysozoa</taxon>
        <taxon>Nematoda</taxon>
        <taxon>Chromadorea</taxon>
        <taxon>Rhabditida</taxon>
        <taxon>Rhabditina</taxon>
        <taxon>Diplogasteromorpha</taxon>
        <taxon>Diplogasteroidea</taxon>
        <taxon>Neodiplogasteridae</taxon>
        <taxon>Pristionchus</taxon>
    </lineage>
</organism>
<dbReference type="InterPro" id="IPR011009">
    <property type="entry name" value="Kinase-like_dom_sf"/>
</dbReference>
<dbReference type="Pfam" id="PF07914">
    <property type="entry name" value="DUF1679"/>
    <property type="match status" value="1"/>
</dbReference>
<dbReference type="EMBL" id="BTSX01000003">
    <property type="protein sequence ID" value="GMS89451.1"/>
    <property type="molecule type" value="Genomic_DNA"/>
</dbReference>
<evidence type="ECO:0000313" key="2">
    <source>
        <dbReference type="Proteomes" id="UP001432027"/>
    </source>
</evidence>
<dbReference type="AlphaFoldDB" id="A0AAV5TCW5"/>
<comment type="caution">
    <text evidence="1">The sequence shown here is derived from an EMBL/GenBank/DDBJ whole genome shotgun (WGS) entry which is preliminary data.</text>
</comment>
<dbReference type="Gene3D" id="3.90.1200.10">
    <property type="match status" value="1"/>
</dbReference>
<dbReference type="PANTHER" id="PTHR23020">
    <property type="entry name" value="UNCHARACTERIZED NUCLEAR HORMONE RECEPTOR-RELATED"/>
    <property type="match status" value="1"/>
</dbReference>
<keyword evidence="2" id="KW-1185">Reference proteome</keyword>
<evidence type="ECO:0000313" key="1">
    <source>
        <dbReference type="EMBL" id="GMS89451.1"/>
    </source>
</evidence>
<dbReference type="SUPFAM" id="SSF56112">
    <property type="entry name" value="Protein kinase-like (PK-like)"/>
    <property type="match status" value="1"/>
</dbReference>
<dbReference type="InterPro" id="IPR052961">
    <property type="entry name" value="Oxido-Kinase-like_Enzymes"/>
</dbReference>
<reference evidence="1" key="1">
    <citation type="submission" date="2023-10" db="EMBL/GenBank/DDBJ databases">
        <title>Genome assembly of Pristionchus species.</title>
        <authorList>
            <person name="Yoshida K."/>
            <person name="Sommer R.J."/>
        </authorList>
    </citation>
    <scope>NUCLEOTIDE SEQUENCE</scope>
    <source>
        <strain evidence="1">RS0144</strain>
    </source>
</reference>
<name>A0AAV5TCW5_9BILA</name>
<dbReference type="Proteomes" id="UP001432027">
    <property type="component" value="Unassembled WGS sequence"/>
</dbReference>
<dbReference type="InterPro" id="IPR012877">
    <property type="entry name" value="Dhs-27"/>
</dbReference>
<gene>
    <name evidence="1" type="ORF">PENTCL1PPCAC_11626</name>
</gene>
<dbReference type="PANTHER" id="PTHR23020:SF20">
    <property type="entry name" value="CHK KINASE-LIKE DOMAIN-CONTAINING PROTEIN"/>
    <property type="match status" value="1"/>
</dbReference>
<protein>
    <recommendedName>
        <fullName evidence="3">Phosphotransferase</fullName>
    </recommendedName>
</protein>